<accession>A0A402A4R2</accession>
<organism evidence="2 3">
    <name type="scientific">Tengunoibacter tsumagoiensis</name>
    <dbReference type="NCBI Taxonomy" id="2014871"/>
    <lineage>
        <taxon>Bacteria</taxon>
        <taxon>Bacillati</taxon>
        <taxon>Chloroflexota</taxon>
        <taxon>Ktedonobacteria</taxon>
        <taxon>Ktedonobacterales</taxon>
        <taxon>Dictyobacteraceae</taxon>
        <taxon>Tengunoibacter</taxon>
    </lineage>
</organism>
<keyword evidence="3" id="KW-1185">Reference proteome</keyword>
<comment type="caution">
    <text evidence="2">The sequence shown here is derived from an EMBL/GenBank/DDBJ whole genome shotgun (WGS) entry which is preliminary data.</text>
</comment>
<sequence>MHNCGGEGSWIKNLPQDPEKLLEQGWEDVTHPQAKLSGNSTEFFDPATGRRVKCDQGAPGNGEVSIEKRALY</sequence>
<name>A0A402A4R2_9CHLR</name>
<feature type="region of interest" description="Disordered" evidence="1">
    <location>
        <begin position="33"/>
        <end position="72"/>
    </location>
</feature>
<dbReference type="AlphaFoldDB" id="A0A402A4R2"/>
<evidence type="ECO:0000313" key="2">
    <source>
        <dbReference type="EMBL" id="GCE14133.1"/>
    </source>
</evidence>
<gene>
    <name evidence="2" type="ORF">KTT_39920</name>
</gene>
<dbReference type="EMBL" id="BIFR01000001">
    <property type="protein sequence ID" value="GCE14133.1"/>
    <property type="molecule type" value="Genomic_DNA"/>
</dbReference>
<proteinExistence type="predicted"/>
<reference evidence="3" key="1">
    <citation type="submission" date="2018-12" db="EMBL/GenBank/DDBJ databases">
        <title>Tengunoibacter tsumagoiensis gen. nov., sp. nov., Dictyobacter kobayashii sp. nov., D. alpinus sp. nov., and D. joshuensis sp. nov. and description of Dictyobacteraceae fam. nov. within the order Ktedonobacterales isolated from Tengu-no-mugimeshi.</title>
        <authorList>
            <person name="Wang C.M."/>
            <person name="Zheng Y."/>
            <person name="Sakai Y."/>
            <person name="Toyoda A."/>
            <person name="Minakuchi Y."/>
            <person name="Abe K."/>
            <person name="Yokota A."/>
            <person name="Yabe S."/>
        </authorList>
    </citation>
    <scope>NUCLEOTIDE SEQUENCE [LARGE SCALE GENOMIC DNA]</scope>
    <source>
        <strain evidence="3">Uno3</strain>
    </source>
</reference>
<evidence type="ECO:0000313" key="3">
    <source>
        <dbReference type="Proteomes" id="UP000287352"/>
    </source>
</evidence>
<dbReference type="Proteomes" id="UP000287352">
    <property type="component" value="Unassembled WGS sequence"/>
</dbReference>
<evidence type="ECO:0000256" key="1">
    <source>
        <dbReference type="SAM" id="MobiDB-lite"/>
    </source>
</evidence>
<protein>
    <submittedName>
        <fullName evidence="2">Uncharacterized protein</fullName>
    </submittedName>
</protein>